<keyword evidence="2" id="KW-0547">Nucleotide-binding</keyword>
<comment type="caution">
    <text evidence="2">The sequence shown here is derived from an EMBL/GenBank/DDBJ whole genome shotgun (WGS) entry which is preliminary data.</text>
</comment>
<dbReference type="EMBL" id="JBJUVG010000002">
    <property type="protein sequence ID" value="MFM9413050.1"/>
    <property type="molecule type" value="Genomic_DNA"/>
</dbReference>
<keyword evidence="2" id="KW-0067">ATP-binding</keyword>
<dbReference type="PANTHER" id="PTHR30050:SF4">
    <property type="entry name" value="ATP-BINDING PROTEIN RV3427C IN INSERTION SEQUENCE-RELATED"/>
    <property type="match status" value="1"/>
</dbReference>
<dbReference type="PANTHER" id="PTHR30050">
    <property type="entry name" value="CHROMOSOMAL REPLICATION INITIATOR PROTEIN DNAA"/>
    <property type="match status" value="1"/>
</dbReference>
<evidence type="ECO:0000259" key="1">
    <source>
        <dbReference type="Pfam" id="PF01695"/>
    </source>
</evidence>
<sequence length="311" mass="35477">MPEINNKRLEKQWARDERVARLHAAHPDLAALDKAQKELVAKLVREAIKDPDLVPGLDQRYQNILTEKEALLAKYGISPDVYQPDWDCPICQDRGMTKDGHPCRCRQKDLRARRYREAGLPDNARDMRFETFDVSLYTPETDAADKVNRLKTFVSKLAQGVPMGNVVLRADIGRGKTHLALATAQAALDRGLSVIYVRADQLMENLRNELYDDASSGRVMHRVKSCDLLVIDDLGRESVSEFVITQLTDLIEDRNASRRSWFINTNLKGQEIADRYGARLSDRIFEKATFFFLERKGSIRRLKGSSEVDMV</sequence>
<reference evidence="2 3" key="1">
    <citation type="journal article" date="2016" name="Int. J. Syst. Evol. Microbiol.">
        <title>Peptococcus simiae sp. nov., isolated from rhesus macaque faeces and emended description of the genus Peptococcus.</title>
        <authorList>
            <person name="Shkoporov A.N."/>
            <person name="Efimov B.A."/>
            <person name="Kondova I."/>
            <person name="Ouwerling B."/>
            <person name="Chaplin A.V."/>
            <person name="Shcherbakova V.A."/>
            <person name="Langermans J.A.M."/>
        </authorList>
    </citation>
    <scope>NUCLEOTIDE SEQUENCE [LARGE SCALE GENOMIC DNA]</scope>
    <source>
        <strain evidence="2 3">M108</strain>
    </source>
</reference>
<dbReference type="GO" id="GO:0005524">
    <property type="term" value="F:ATP binding"/>
    <property type="evidence" value="ECO:0007669"/>
    <property type="project" value="UniProtKB-KW"/>
</dbReference>
<proteinExistence type="predicted"/>
<dbReference type="InterPro" id="IPR002611">
    <property type="entry name" value="IstB_ATP-bd"/>
</dbReference>
<protein>
    <submittedName>
        <fullName evidence="2">ATP-binding protein</fullName>
    </submittedName>
</protein>
<organism evidence="2 3">
    <name type="scientific">Peptococcus simiae</name>
    <dbReference type="NCBI Taxonomy" id="1643805"/>
    <lineage>
        <taxon>Bacteria</taxon>
        <taxon>Bacillati</taxon>
        <taxon>Bacillota</taxon>
        <taxon>Clostridia</taxon>
        <taxon>Eubacteriales</taxon>
        <taxon>Peptococcaceae</taxon>
        <taxon>Peptococcus</taxon>
    </lineage>
</organism>
<feature type="domain" description="IstB-like ATP-binding" evidence="1">
    <location>
        <begin position="163"/>
        <end position="273"/>
    </location>
</feature>
<dbReference type="Gene3D" id="3.40.50.300">
    <property type="entry name" value="P-loop containing nucleotide triphosphate hydrolases"/>
    <property type="match status" value="1"/>
</dbReference>
<keyword evidence="3" id="KW-1185">Reference proteome</keyword>
<dbReference type="InterPro" id="IPR027417">
    <property type="entry name" value="P-loop_NTPase"/>
</dbReference>
<gene>
    <name evidence="2" type="ORF">ACKQTC_01495</name>
</gene>
<dbReference type="SUPFAM" id="SSF52540">
    <property type="entry name" value="P-loop containing nucleoside triphosphate hydrolases"/>
    <property type="match status" value="1"/>
</dbReference>
<dbReference type="RefSeq" id="WP_408976669.1">
    <property type="nucleotide sequence ID" value="NZ_JBJUVG010000002.1"/>
</dbReference>
<evidence type="ECO:0000313" key="2">
    <source>
        <dbReference type="EMBL" id="MFM9413050.1"/>
    </source>
</evidence>
<accession>A0ABW9GWJ8</accession>
<dbReference type="Pfam" id="PF01695">
    <property type="entry name" value="IstB_IS21"/>
    <property type="match status" value="1"/>
</dbReference>
<evidence type="ECO:0000313" key="3">
    <source>
        <dbReference type="Proteomes" id="UP001631949"/>
    </source>
</evidence>
<dbReference type="Proteomes" id="UP001631949">
    <property type="component" value="Unassembled WGS sequence"/>
</dbReference>
<name>A0ABW9GWJ8_9FIRM</name>